<protein>
    <recommendedName>
        <fullName evidence="2">PEGA domain-containing protein</fullName>
    </recommendedName>
</protein>
<dbReference type="InterPro" id="IPR013229">
    <property type="entry name" value="PEGA"/>
</dbReference>
<feature type="compositionally biased region" description="Polar residues" evidence="1">
    <location>
        <begin position="7"/>
        <end position="16"/>
    </location>
</feature>
<name>A0A7W7NZR8_PSENT</name>
<dbReference type="EMBL" id="JACHLI010000004">
    <property type="protein sequence ID" value="MBB4862791.1"/>
    <property type="molecule type" value="Genomic_DNA"/>
</dbReference>
<feature type="domain" description="PEGA" evidence="2">
    <location>
        <begin position="255"/>
        <end position="320"/>
    </location>
</feature>
<evidence type="ECO:0000313" key="4">
    <source>
        <dbReference type="Proteomes" id="UP000566995"/>
    </source>
</evidence>
<sequence length="321" mass="33511">MEPTPHASRTTTAQDSTPDRLARWDGDGTVYQLPQPPTPRPAPPVTVKPEPVADHDEDLLEREPAFPPPRRSVMPWALFGSVLLIATALTLWKPWAIENNATRSSPPPAEPTAVSAAAPVAAEPATPAPPETTSATTLEESAEGENAYIVRPAEKELAAEPPAVMVTPEPEPEPAQSTALSAAEAPDADAEQEQTPALIEPQPPAAEAVEAVEAAATVPASTASTPAKALGASGKPASARGTAAKTKAPAAATQGTLVVAVKPWGEVWVDGKRRGISPPLIRLELPAGRHEIELRNPGLPSHTQSVEISAGQALNLQHRFQ</sequence>
<dbReference type="Pfam" id="PF08308">
    <property type="entry name" value="PEGA"/>
    <property type="match status" value="1"/>
</dbReference>
<dbReference type="AlphaFoldDB" id="A0A7W7NZR8"/>
<comment type="caution">
    <text evidence="3">The sequence shown here is derived from an EMBL/GenBank/DDBJ whole genome shotgun (WGS) entry which is preliminary data.</text>
</comment>
<evidence type="ECO:0000256" key="1">
    <source>
        <dbReference type="SAM" id="MobiDB-lite"/>
    </source>
</evidence>
<feature type="region of interest" description="Disordered" evidence="1">
    <location>
        <begin position="101"/>
        <end position="144"/>
    </location>
</feature>
<feature type="region of interest" description="Disordered" evidence="1">
    <location>
        <begin position="1"/>
        <end position="71"/>
    </location>
</feature>
<dbReference type="Proteomes" id="UP000566995">
    <property type="component" value="Unassembled WGS sequence"/>
</dbReference>
<feature type="compositionally biased region" description="Low complexity" evidence="1">
    <location>
        <begin position="111"/>
        <end position="139"/>
    </location>
</feature>
<evidence type="ECO:0000259" key="2">
    <source>
        <dbReference type="Pfam" id="PF08308"/>
    </source>
</evidence>
<accession>A0A7W7NZR8</accession>
<gene>
    <name evidence="3" type="ORF">HNP46_001635</name>
</gene>
<evidence type="ECO:0000313" key="3">
    <source>
        <dbReference type="EMBL" id="MBB4862791.1"/>
    </source>
</evidence>
<feature type="compositionally biased region" description="Pro residues" evidence="1">
    <location>
        <begin position="34"/>
        <end position="46"/>
    </location>
</feature>
<feature type="compositionally biased region" description="Basic and acidic residues" evidence="1">
    <location>
        <begin position="17"/>
        <end position="26"/>
    </location>
</feature>
<dbReference type="RefSeq" id="WP_184587528.1">
    <property type="nucleotide sequence ID" value="NZ_JACHLI010000004.1"/>
</dbReference>
<feature type="region of interest" description="Disordered" evidence="1">
    <location>
        <begin position="220"/>
        <end position="247"/>
    </location>
</feature>
<reference evidence="3 4" key="1">
    <citation type="submission" date="2020-08" db="EMBL/GenBank/DDBJ databases">
        <title>Functional genomics of gut bacteria from endangered species of beetles.</title>
        <authorList>
            <person name="Carlos-Shanley C."/>
        </authorList>
    </citation>
    <scope>NUCLEOTIDE SEQUENCE [LARGE SCALE GENOMIC DNA]</scope>
    <source>
        <strain evidence="3 4">S00179</strain>
    </source>
</reference>
<proteinExistence type="predicted"/>
<feature type="region of interest" description="Disordered" evidence="1">
    <location>
        <begin position="165"/>
        <end position="195"/>
    </location>
</feature>
<organism evidence="3 4">
    <name type="scientific">Pseudomonas nitroreducens</name>
    <dbReference type="NCBI Taxonomy" id="46680"/>
    <lineage>
        <taxon>Bacteria</taxon>
        <taxon>Pseudomonadati</taxon>
        <taxon>Pseudomonadota</taxon>
        <taxon>Gammaproteobacteria</taxon>
        <taxon>Pseudomonadales</taxon>
        <taxon>Pseudomonadaceae</taxon>
        <taxon>Pseudomonas</taxon>
    </lineage>
</organism>